<name>A0A5C6THC8_FUSOC</name>
<gene>
    <name evidence="1" type="ORF">FocTR4_00004915</name>
</gene>
<dbReference type="EMBL" id="VMNF01000004">
    <property type="protein sequence ID" value="TXC09819.1"/>
    <property type="molecule type" value="Genomic_DNA"/>
</dbReference>
<comment type="caution">
    <text evidence="1">The sequence shown here is derived from an EMBL/GenBank/DDBJ whole genome shotgun (WGS) entry which is preliminary data.</text>
</comment>
<sequence length="66" mass="7783">MEPSQWTHFASSRGAGDPAVRRSYLRRLLDDTKMPRLNAILKNESSAETLRYFAKRNKRKPQRLQH</sequence>
<protein>
    <submittedName>
        <fullName evidence="1">Uncharacterized protein</fullName>
    </submittedName>
</protein>
<evidence type="ECO:0000313" key="1">
    <source>
        <dbReference type="EMBL" id="TXC09819.1"/>
    </source>
</evidence>
<reference evidence="1 2" key="1">
    <citation type="submission" date="2019-07" db="EMBL/GenBank/DDBJ databases">
        <title>The First High-Quality Draft Genome Sequence of the Causal Agent of the Current Panama Disease Epidemic.</title>
        <authorList>
            <person name="Warmington R.J."/>
            <person name="Kay W."/>
            <person name="Jeffries A."/>
            <person name="Bebber D."/>
            <person name="Moore K."/>
            <person name="Studholme D.J."/>
        </authorList>
    </citation>
    <scope>NUCLEOTIDE SEQUENCE [LARGE SCALE GENOMIC DNA]</scope>
    <source>
        <strain evidence="1 2">TR4</strain>
    </source>
</reference>
<proteinExistence type="predicted"/>
<accession>A0A5C6THC8</accession>
<dbReference type="AlphaFoldDB" id="A0A5C6THC8"/>
<evidence type="ECO:0000313" key="2">
    <source>
        <dbReference type="Proteomes" id="UP000321331"/>
    </source>
</evidence>
<organism evidence="1 2">
    <name type="scientific">Fusarium oxysporum f. sp. cubense</name>
    <dbReference type="NCBI Taxonomy" id="61366"/>
    <lineage>
        <taxon>Eukaryota</taxon>
        <taxon>Fungi</taxon>
        <taxon>Dikarya</taxon>
        <taxon>Ascomycota</taxon>
        <taxon>Pezizomycotina</taxon>
        <taxon>Sordariomycetes</taxon>
        <taxon>Hypocreomycetidae</taxon>
        <taxon>Hypocreales</taxon>
        <taxon>Nectriaceae</taxon>
        <taxon>Fusarium</taxon>
        <taxon>Fusarium oxysporum species complex</taxon>
    </lineage>
</organism>
<dbReference type="Proteomes" id="UP000321331">
    <property type="component" value="Unassembled WGS sequence"/>
</dbReference>